<dbReference type="UniPathway" id="UPA00034">
    <property type="reaction ID" value="UER00016"/>
</dbReference>
<keyword evidence="8 15" id="KW-0791">Threonine biosynthesis</keyword>
<dbReference type="EC" id="1.2.1.11" evidence="6 15"/>
<comment type="function">
    <text evidence="15">Catalyzes the NADPH-dependent formation of L-aspartate-semialdehyde (L-ASA) by the reductive dephosphorylation of L-aspartyl-4-phosphate.</text>
</comment>
<comment type="caution">
    <text evidence="15">Lacks conserved residue(s) required for the propagation of feature annotation.</text>
</comment>
<keyword evidence="13 15" id="KW-0486">Methionine biosynthesis</keyword>
<evidence type="ECO:0000256" key="11">
    <source>
        <dbReference type="ARBA" id="ARBA00023002"/>
    </source>
</evidence>
<feature type="binding site" evidence="15">
    <location>
        <begin position="156"/>
        <end position="157"/>
    </location>
    <ligand>
        <name>NADP(+)</name>
        <dbReference type="ChEBI" id="CHEBI:58349"/>
    </ligand>
</feature>
<dbReference type="InterPro" id="IPR012080">
    <property type="entry name" value="Asp_semialdehyde_DH"/>
</dbReference>
<dbReference type="RefSeq" id="WP_014794841.1">
    <property type="nucleotide sequence ID" value="NC_018017.1"/>
</dbReference>
<dbReference type="EMBL" id="CP003348">
    <property type="protein sequence ID" value="AFM01361.1"/>
    <property type="molecule type" value="Genomic_DNA"/>
</dbReference>
<dbReference type="GO" id="GO:0051287">
    <property type="term" value="F:NAD binding"/>
    <property type="evidence" value="ECO:0007669"/>
    <property type="project" value="InterPro"/>
</dbReference>
<keyword evidence="19" id="KW-1185">Reference proteome</keyword>
<dbReference type="HAMAP" id="MF_02121">
    <property type="entry name" value="ASADH"/>
    <property type="match status" value="1"/>
</dbReference>
<comment type="similarity">
    <text evidence="4 15">Belongs to the aspartate-semialdehyde dehydrogenase family.</text>
</comment>
<dbReference type="GO" id="GO:0009097">
    <property type="term" value="P:isoleucine biosynthetic process"/>
    <property type="evidence" value="ECO:0007669"/>
    <property type="project" value="UniProtKB-UniRule"/>
</dbReference>
<dbReference type="Pfam" id="PF02774">
    <property type="entry name" value="Semialdhyde_dhC"/>
    <property type="match status" value="1"/>
</dbReference>
<dbReference type="GO" id="GO:0009088">
    <property type="term" value="P:threonine biosynthetic process"/>
    <property type="evidence" value="ECO:0007669"/>
    <property type="project" value="UniProtKB-UniRule"/>
</dbReference>
<keyword evidence="10 15" id="KW-0220">Diaminopimelate biosynthesis</keyword>
<dbReference type="PIRSF" id="PIRSF000148">
    <property type="entry name" value="ASA_dh"/>
    <property type="match status" value="1"/>
</dbReference>
<evidence type="ECO:0000256" key="4">
    <source>
        <dbReference type="ARBA" id="ARBA00010584"/>
    </source>
</evidence>
<dbReference type="GO" id="GO:0046983">
    <property type="term" value="F:protein dimerization activity"/>
    <property type="evidence" value="ECO:0007669"/>
    <property type="project" value="InterPro"/>
</dbReference>
<dbReference type="InterPro" id="IPR012280">
    <property type="entry name" value="Semialdhyde_DH_dimer_dom"/>
</dbReference>
<name>I4ABM6_DESDJ</name>
<feature type="binding site" evidence="15">
    <location>
        <position position="97"/>
    </location>
    <ligand>
        <name>phosphate</name>
        <dbReference type="ChEBI" id="CHEBI:43474"/>
    </ligand>
</feature>
<feature type="binding site" evidence="15">
    <location>
        <begin position="10"/>
        <end position="13"/>
    </location>
    <ligand>
        <name>NADP(+)</name>
        <dbReference type="ChEBI" id="CHEBI:58349"/>
    </ligand>
</feature>
<evidence type="ECO:0000256" key="8">
    <source>
        <dbReference type="ARBA" id="ARBA00022697"/>
    </source>
</evidence>
<evidence type="ECO:0000256" key="10">
    <source>
        <dbReference type="ARBA" id="ARBA00022915"/>
    </source>
</evidence>
<sequence length="329" mass="36520">MPNVAIVGATGAVGQEFLKILVERNFPVGELRLLATKRSAGKKILWQGREIEVQETTHDSFKGIDIALFAGGSSSTEYAPSAVKSGAVVIDNSSAYRLDPEVPLVVPEVNPEDVKWHKGIIANPNCSTIIMAVALKPVFDLAGIKRVVVSTYQAVSGAGREGIEELEGQVRDWVQGKELKNQTFPYQIAFNLIPRIDVFQEGDYTKEEWKMVKETQKIFHVDNMPITATTVRVPVLRSHSESINIETERSVDLEEVKAAFRKAPGIIVEDNPAEDRYPMPWFTSDTDEVYIGRIRKDFSIENGINLWVVGDQIRKGAATNTIQIAELLL</sequence>
<comment type="catalytic activity">
    <reaction evidence="14 15">
        <text>L-aspartate 4-semialdehyde + phosphate + NADP(+) = 4-phospho-L-aspartate + NADPH + H(+)</text>
        <dbReference type="Rhea" id="RHEA:24284"/>
        <dbReference type="ChEBI" id="CHEBI:15378"/>
        <dbReference type="ChEBI" id="CHEBI:43474"/>
        <dbReference type="ChEBI" id="CHEBI:57535"/>
        <dbReference type="ChEBI" id="CHEBI:57783"/>
        <dbReference type="ChEBI" id="CHEBI:58349"/>
        <dbReference type="ChEBI" id="CHEBI:537519"/>
        <dbReference type="EC" id="1.2.1.11"/>
    </reaction>
</comment>
<dbReference type="KEGG" id="ddh:Desde_3067"/>
<evidence type="ECO:0000256" key="5">
    <source>
        <dbReference type="ARBA" id="ARBA00011738"/>
    </source>
</evidence>
<accession>I4ABM6</accession>
<evidence type="ECO:0000256" key="9">
    <source>
        <dbReference type="ARBA" id="ARBA00022857"/>
    </source>
</evidence>
<evidence type="ECO:0000256" key="2">
    <source>
        <dbReference type="ARBA" id="ARBA00005076"/>
    </source>
</evidence>
<evidence type="ECO:0000256" key="14">
    <source>
        <dbReference type="ARBA" id="ARBA00047891"/>
    </source>
</evidence>
<keyword evidence="9 15" id="KW-0521">NADP</keyword>
<protein>
    <recommendedName>
        <fullName evidence="6 15">Aspartate-semialdehyde dehydrogenase</fullName>
        <shortName evidence="15">ASA dehydrogenase</shortName>
        <shortName evidence="15">ASADH</shortName>
        <ecNumber evidence="6 15">1.2.1.11</ecNumber>
    </recommendedName>
    <alternativeName>
        <fullName evidence="15">Aspartate-beta-semialdehyde dehydrogenase</fullName>
    </alternativeName>
</protein>
<feature type="domain" description="Semialdehyde dehydrogenase NAD-binding" evidence="17">
    <location>
        <begin position="3"/>
        <end position="117"/>
    </location>
</feature>
<dbReference type="SMART" id="SM00859">
    <property type="entry name" value="Semialdhyde_dh"/>
    <property type="match status" value="1"/>
</dbReference>
<dbReference type="STRING" id="756499.Desde_3067"/>
<feature type="active site" description="Acyl-thioester intermediate" evidence="15 16">
    <location>
        <position position="126"/>
    </location>
</feature>
<dbReference type="Gene3D" id="3.40.50.720">
    <property type="entry name" value="NAD(P)-binding Rossmann-like Domain"/>
    <property type="match status" value="1"/>
</dbReference>
<evidence type="ECO:0000259" key="17">
    <source>
        <dbReference type="SMART" id="SM00859"/>
    </source>
</evidence>
<dbReference type="InterPro" id="IPR000534">
    <property type="entry name" value="Semialdehyde_DH_NAD-bd"/>
</dbReference>
<comment type="pathway">
    <text evidence="3 15">Amino-acid biosynthesis; L-threonine biosynthesis; L-threonine from L-aspartate: step 2/5.</text>
</comment>
<keyword evidence="11 15" id="KW-0560">Oxidoreductase</keyword>
<keyword evidence="7 15" id="KW-0028">Amino-acid biosynthesis</keyword>
<feature type="binding site" evidence="15">
    <location>
        <begin position="38"/>
        <end position="39"/>
    </location>
    <ligand>
        <name>NADP(+)</name>
        <dbReference type="ChEBI" id="CHEBI:58349"/>
    </ligand>
</feature>
<comment type="subunit">
    <text evidence="5 15">Homodimer.</text>
</comment>
<evidence type="ECO:0000256" key="3">
    <source>
        <dbReference type="ARBA" id="ARBA00005097"/>
    </source>
</evidence>
<evidence type="ECO:0000313" key="19">
    <source>
        <dbReference type="Proteomes" id="UP000006053"/>
    </source>
</evidence>
<dbReference type="CDD" id="cd02316">
    <property type="entry name" value="VcASADH2_like_N"/>
    <property type="match status" value="1"/>
</dbReference>
<evidence type="ECO:0000256" key="13">
    <source>
        <dbReference type="ARBA" id="ARBA00023167"/>
    </source>
</evidence>
<dbReference type="UniPathway" id="UPA00051">
    <property type="reaction ID" value="UER00464"/>
</dbReference>
<feature type="active site" description="Proton acceptor" evidence="15 16">
    <location>
        <position position="239"/>
    </location>
</feature>
<comment type="pathway">
    <text evidence="2 15">Amino-acid biosynthesis; L-lysine biosynthesis via DAP pathway; (S)-tetrahydrodipicolinate from L-aspartate: step 2/4.</text>
</comment>
<dbReference type="CDD" id="cd18131">
    <property type="entry name" value="ASADH_C_bac_euk_like"/>
    <property type="match status" value="1"/>
</dbReference>
<evidence type="ECO:0000256" key="12">
    <source>
        <dbReference type="ARBA" id="ARBA00023154"/>
    </source>
</evidence>
<evidence type="ECO:0000256" key="6">
    <source>
        <dbReference type="ARBA" id="ARBA00013120"/>
    </source>
</evidence>
<dbReference type="GO" id="GO:0004073">
    <property type="term" value="F:aspartate-semialdehyde dehydrogenase activity"/>
    <property type="evidence" value="ECO:0007669"/>
    <property type="project" value="UniProtKB-UniRule"/>
</dbReference>
<dbReference type="Proteomes" id="UP000006053">
    <property type="component" value="Chromosome"/>
</dbReference>
<organism evidence="18 19">
    <name type="scientific">Desulfitobacterium dehalogenans (strain ATCC 51507 / DSM 9161 / JW/IU-DC1)</name>
    <dbReference type="NCBI Taxonomy" id="756499"/>
    <lineage>
        <taxon>Bacteria</taxon>
        <taxon>Bacillati</taxon>
        <taxon>Bacillota</taxon>
        <taxon>Clostridia</taxon>
        <taxon>Eubacteriales</taxon>
        <taxon>Desulfitobacteriaceae</taxon>
        <taxon>Desulfitobacterium</taxon>
    </lineage>
</organism>
<dbReference type="SUPFAM" id="SSF55347">
    <property type="entry name" value="Glyceraldehyde-3-phosphate dehydrogenase-like, C-terminal domain"/>
    <property type="match status" value="1"/>
</dbReference>
<dbReference type="NCBIfam" id="NF011456">
    <property type="entry name" value="PRK14874.1"/>
    <property type="match status" value="1"/>
</dbReference>
<evidence type="ECO:0000256" key="1">
    <source>
        <dbReference type="ARBA" id="ARBA00005021"/>
    </source>
</evidence>
<dbReference type="NCBIfam" id="TIGR01296">
    <property type="entry name" value="asd_B"/>
    <property type="match status" value="1"/>
</dbReference>
<feature type="binding site" evidence="15">
    <location>
        <position position="312"/>
    </location>
    <ligand>
        <name>NADP(+)</name>
        <dbReference type="ChEBI" id="CHEBI:58349"/>
    </ligand>
</feature>
<dbReference type="InterPro" id="IPR005986">
    <property type="entry name" value="Asp_semialdehyde_DH_beta"/>
</dbReference>
<dbReference type="HOGENOM" id="CLU_049966_0_1_9"/>
<evidence type="ECO:0000313" key="18">
    <source>
        <dbReference type="EMBL" id="AFM01361.1"/>
    </source>
</evidence>
<dbReference type="PANTHER" id="PTHR46278:SF2">
    <property type="entry name" value="ASPARTATE-SEMIALDEHYDE DEHYDROGENASE"/>
    <property type="match status" value="1"/>
</dbReference>
<keyword evidence="12 15" id="KW-0457">Lysine biosynthesis</keyword>
<dbReference type="eggNOG" id="COG0136">
    <property type="taxonomic scope" value="Bacteria"/>
</dbReference>
<dbReference type="Gene3D" id="3.30.360.10">
    <property type="entry name" value="Dihydrodipicolinate Reductase, domain 2"/>
    <property type="match status" value="1"/>
</dbReference>
<reference evidence="19" key="1">
    <citation type="submission" date="2012-06" db="EMBL/GenBank/DDBJ databases">
        <title>Complete sequence of Desulfitobacterium dehalogenans ATCC 51507.</title>
        <authorList>
            <person name="Lucas S."/>
            <person name="Han J."/>
            <person name="Lapidus A."/>
            <person name="Cheng J.-F."/>
            <person name="Goodwin L."/>
            <person name="Pitluck S."/>
            <person name="Peters L."/>
            <person name="Ovchinnikova G."/>
            <person name="Teshima H."/>
            <person name="Detter J.C."/>
            <person name="Han C."/>
            <person name="Tapia R."/>
            <person name="Land M."/>
            <person name="Hauser L."/>
            <person name="Kyrpides N."/>
            <person name="Ivanova N."/>
            <person name="Pagani I."/>
            <person name="Kruse T."/>
            <person name="de Vos W.M."/>
            <person name="Smidt H."/>
            <person name="Woyke T."/>
        </authorList>
    </citation>
    <scope>NUCLEOTIDE SEQUENCE [LARGE SCALE GENOMIC DNA]</scope>
    <source>
        <strain evidence="19">ATCC 51507 / DSM 9161 / JW/IU-DC1</strain>
    </source>
</reference>
<dbReference type="AlphaFoldDB" id="I4ABM6"/>
<evidence type="ECO:0000256" key="15">
    <source>
        <dbReference type="HAMAP-Rule" id="MF_02121"/>
    </source>
</evidence>
<dbReference type="GO" id="GO:0009089">
    <property type="term" value="P:lysine biosynthetic process via diaminopimelate"/>
    <property type="evidence" value="ECO:0007669"/>
    <property type="project" value="UniProtKB-UniRule"/>
</dbReference>
<dbReference type="Pfam" id="PF01118">
    <property type="entry name" value="Semialdhyde_dh"/>
    <property type="match status" value="1"/>
</dbReference>
<feature type="binding site" evidence="15">
    <location>
        <position position="232"/>
    </location>
    <ligand>
        <name>substrate</name>
    </ligand>
</feature>
<dbReference type="InterPro" id="IPR036291">
    <property type="entry name" value="NAD(P)-bd_dom_sf"/>
</dbReference>
<dbReference type="GO" id="GO:0050661">
    <property type="term" value="F:NADP binding"/>
    <property type="evidence" value="ECO:0007669"/>
    <property type="project" value="UniProtKB-UniRule"/>
</dbReference>
<gene>
    <name evidence="15" type="primary">asd</name>
    <name evidence="18" type="ordered locus">Desde_3067</name>
</gene>
<dbReference type="GO" id="GO:0071266">
    <property type="term" value="P:'de novo' L-methionine biosynthetic process"/>
    <property type="evidence" value="ECO:0007669"/>
    <property type="project" value="UniProtKB-UniRule"/>
</dbReference>
<dbReference type="OrthoDB" id="9805684at2"/>
<proteinExistence type="inferred from homology"/>
<feature type="binding site" evidence="15">
    <location>
        <position position="153"/>
    </location>
    <ligand>
        <name>substrate</name>
    </ligand>
</feature>
<reference evidence="18 19" key="2">
    <citation type="journal article" date="2015" name="J. Bacteriol.">
        <title>Genomic, proteomic, and biochemical analysis of the organohalide respiratory pathway in Desulfitobacterium dehalogenans.</title>
        <authorList>
            <person name="Kruse T."/>
            <person name="van de Pas B.A."/>
            <person name="Atteia A."/>
            <person name="Krab K."/>
            <person name="Hagen W.R."/>
            <person name="Goodwin L."/>
            <person name="Chain P."/>
            <person name="Boeren S."/>
            <person name="Maphosa F."/>
            <person name="Schraa G."/>
            <person name="de Vos W.M."/>
            <person name="van der Oost J."/>
            <person name="Smidt H."/>
            <person name="Stams A.J."/>
        </authorList>
    </citation>
    <scope>NUCLEOTIDE SEQUENCE [LARGE SCALE GENOMIC DNA]</scope>
    <source>
        <strain evidence="19">ATCC 51507 / DSM 9161 / JW/IU-DC1</strain>
    </source>
</reference>
<dbReference type="GO" id="GO:0019877">
    <property type="term" value="P:diaminopimelate biosynthetic process"/>
    <property type="evidence" value="ECO:0007669"/>
    <property type="project" value="UniProtKB-UniRule"/>
</dbReference>
<evidence type="ECO:0000256" key="7">
    <source>
        <dbReference type="ARBA" id="ARBA00022605"/>
    </source>
</evidence>
<comment type="pathway">
    <text evidence="1 15">Amino-acid biosynthesis; L-methionine biosynthesis via de novo pathway; L-homoserine from L-aspartate: step 2/3.</text>
</comment>
<dbReference type="SUPFAM" id="SSF51735">
    <property type="entry name" value="NAD(P)-binding Rossmann-fold domains"/>
    <property type="match status" value="1"/>
</dbReference>
<dbReference type="UniPathway" id="UPA00050">
    <property type="reaction ID" value="UER00463"/>
</dbReference>
<evidence type="ECO:0000256" key="16">
    <source>
        <dbReference type="PIRSR" id="PIRSR000148-1"/>
    </source>
</evidence>
<dbReference type="PANTHER" id="PTHR46278">
    <property type="entry name" value="DEHYDROGENASE, PUTATIVE-RELATED"/>
    <property type="match status" value="1"/>
</dbReference>